<keyword evidence="4 11" id="KW-0812">Transmembrane</keyword>
<dbReference type="PROSITE" id="PS50885">
    <property type="entry name" value="HAMP"/>
    <property type="match status" value="1"/>
</dbReference>
<keyword evidence="2" id="KW-1003">Cell membrane</keyword>
<evidence type="ECO:0000256" key="2">
    <source>
        <dbReference type="ARBA" id="ARBA00022475"/>
    </source>
</evidence>
<dbReference type="InterPro" id="IPR004089">
    <property type="entry name" value="MCPsignal_dom"/>
</dbReference>
<evidence type="ECO:0000256" key="8">
    <source>
        <dbReference type="ARBA" id="ARBA00029447"/>
    </source>
</evidence>
<comment type="subcellular location">
    <subcellularLocation>
        <location evidence="1">Cell membrane</location>
        <topology evidence="1">Multi-pass membrane protein</topology>
    </subcellularLocation>
</comment>
<dbReference type="Pfam" id="PF00672">
    <property type="entry name" value="HAMP"/>
    <property type="match status" value="1"/>
</dbReference>
<protein>
    <submittedName>
        <fullName evidence="14">Methyl-accepting chemotaxis protein</fullName>
    </submittedName>
</protein>
<feature type="domain" description="Methyl-accepting transducer" evidence="12">
    <location>
        <begin position="349"/>
        <end position="585"/>
    </location>
</feature>
<feature type="domain" description="HAMP" evidence="13">
    <location>
        <begin position="290"/>
        <end position="344"/>
    </location>
</feature>
<dbReference type="CDD" id="cd11386">
    <property type="entry name" value="MCP_signal"/>
    <property type="match status" value="1"/>
</dbReference>
<feature type="coiled-coil region" evidence="10">
    <location>
        <begin position="389"/>
        <end position="447"/>
    </location>
</feature>
<reference evidence="15" key="1">
    <citation type="submission" date="2023-07" db="EMBL/GenBank/DDBJ databases">
        <title>Draft genome sequence of Agarivorans aestuarii strain ZMCS4, a CAZymes producing bacteria isolated from the marine brown algae Clodostephus spongiosus.</title>
        <authorList>
            <person name="Lorente B."/>
            <person name="Cabral C."/>
            <person name="Frias J."/>
            <person name="Faria J."/>
            <person name="Toubarro D."/>
        </authorList>
    </citation>
    <scope>NUCLEOTIDE SEQUENCE [LARGE SCALE GENOMIC DNA]</scope>
    <source>
        <strain evidence="15">ZMCS4</strain>
    </source>
</reference>
<organism evidence="14 15">
    <name type="scientific">Agarivorans aestuarii</name>
    <dbReference type="NCBI Taxonomy" id="1563703"/>
    <lineage>
        <taxon>Bacteria</taxon>
        <taxon>Pseudomonadati</taxon>
        <taxon>Pseudomonadota</taxon>
        <taxon>Gammaproteobacteria</taxon>
        <taxon>Alteromonadales</taxon>
        <taxon>Alteromonadaceae</taxon>
        <taxon>Agarivorans</taxon>
    </lineage>
</organism>
<keyword evidence="15" id="KW-1185">Reference proteome</keyword>
<evidence type="ECO:0000256" key="11">
    <source>
        <dbReference type="SAM" id="Phobius"/>
    </source>
</evidence>
<keyword evidence="10" id="KW-0175">Coiled coil</keyword>
<evidence type="ECO:0000256" key="9">
    <source>
        <dbReference type="PROSITE-ProRule" id="PRU00284"/>
    </source>
</evidence>
<evidence type="ECO:0000256" key="5">
    <source>
        <dbReference type="ARBA" id="ARBA00022989"/>
    </source>
</evidence>
<evidence type="ECO:0000256" key="6">
    <source>
        <dbReference type="ARBA" id="ARBA00023136"/>
    </source>
</evidence>
<evidence type="ECO:0000313" key="14">
    <source>
        <dbReference type="EMBL" id="MEE1672957.1"/>
    </source>
</evidence>
<dbReference type="InterPro" id="IPR029151">
    <property type="entry name" value="Sensor-like_sf"/>
</dbReference>
<dbReference type="Pfam" id="PF00015">
    <property type="entry name" value="MCPsignal"/>
    <property type="match status" value="1"/>
</dbReference>
<evidence type="ECO:0000256" key="7">
    <source>
        <dbReference type="ARBA" id="ARBA00023224"/>
    </source>
</evidence>
<dbReference type="InterPro" id="IPR003660">
    <property type="entry name" value="HAMP_dom"/>
</dbReference>
<proteinExistence type="inferred from homology"/>
<dbReference type="SUPFAM" id="SSF103190">
    <property type="entry name" value="Sensory domain-like"/>
    <property type="match status" value="1"/>
</dbReference>
<dbReference type="PANTHER" id="PTHR32089">
    <property type="entry name" value="METHYL-ACCEPTING CHEMOTAXIS PROTEIN MCPB"/>
    <property type="match status" value="1"/>
</dbReference>
<dbReference type="Pfam" id="PF02743">
    <property type="entry name" value="dCache_1"/>
    <property type="match status" value="1"/>
</dbReference>
<gene>
    <name evidence="14" type="ORF">SNR37_002368</name>
</gene>
<dbReference type="Gene3D" id="3.30.450.20">
    <property type="entry name" value="PAS domain"/>
    <property type="match status" value="2"/>
</dbReference>
<dbReference type="EMBL" id="JAYDYW010000004">
    <property type="protein sequence ID" value="MEE1672957.1"/>
    <property type="molecule type" value="Genomic_DNA"/>
</dbReference>
<keyword evidence="6 11" id="KW-0472">Membrane</keyword>
<comment type="caution">
    <text evidence="14">The sequence shown here is derived from an EMBL/GenBank/DDBJ whole genome shotgun (WGS) entry which is preliminary data.</text>
</comment>
<dbReference type="SUPFAM" id="SSF58104">
    <property type="entry name" value="Methyl-accepting chemotaxis protein (MCP) signaling domain"/>
    <property type="match status" value="1"/>
</dbReference>
<dbReference type="PRINTS" id="PR00260">
    <property type="entry name" value="CHEMTRNSDUCR"/>
</dbReference>
<evidence type="ECO:0000256" key="1">
    <source>
        <dbReference type="ARBA" id="ARBA00004651"/>
    </source>
</evidence>
<keyword evidence="7 9" id="KW-0807">Transducer</keyword>
<reference evidence="14 15" key="2">
    <citation type="submission" date="2023-12" db="EMBL/GenBank/DDBJ databases">
        <authorList>
            <consortium name="Cladostephus spongiosus"/>
            <person name="Lorente B."/>
            <person name="Cabral C."/>
            <person name="Frias J."/>
            <person name="Faria J."/>
            <person name="Toubarro D."/>
        </authorList>
    </citation>
    <scope>NUCLEOTIDE SEQUENCE [LARGE SCALE GENOMIC DNA]</scope>
    <source>
        <strain evidence="14 15">ZMCS4</strain>
    </source>
</reference>
<evidence type="ECO:0000259" key="12">
    <source>
        <dbReference type="PROSITE" id="PS50111"/>
    </source>
</evidence>
<dbReference type="SMART" id="SM00304">
    <property type="entry name" value="HAMP"/>
    <property type="match status" value="1"/>
</dbReference>
<evidence type="ECO:0000256" key="4">
    <source>
        <dbReference type="ARBA" id="ARBA00022692"/>
    </source>
</evidence>
<evidence type="ECO:0000256" key="10">
    <source>
        <dbReference type="SAM" id="Coils"/>
    </source>
</evidence>
<evidence type="ECO:0000313" key="15">
    <source>
        <dbReference type="Proteomes" id="UP001310248"/>
    </source>
</evidence>
<comment type="similarity">
    <text evidence="8">Belongs to the methyl-accepting chemotaxis (MCP) protein family.</text>
</comment>
<name>A0ABU7G0N3_9ALTE</name>
<evidence type="ECO:0000259" key="13">
    <source>
        <dbReference type="PROSITE" id="PS50885"/>
    </source>
</evidence>
<dbReference type="CDD" id="cd12912">
    <property type="entry name" value="PDC2_MCP_like"/>
    <property type="match status" value="1"/>
</dbReference>
<dbReference type="PROSITE" id="PS50111">
    <property type="entry name" value="CHEMOTAXIS_TRANSDUC_2"/>
    <property type="match status" value="1"/>
</dbReference>
<dbReference type="RefSeq" id="WP_163133475.1">
    <property type="nucleotide sequence ID" value="NZ_JAYDYW010000004.1"/>
</dbReference>
<keyword evidence="3" id="KW-0145">Chemotaxis</keyword>
<dbReference type="InterPro" id="IPR004090">
    <property type="entry name" value="Chemotax_Me-accpt_rcpt"/>
</dbReference>
<evidence type="ECO:0000256" key="3">
    <source>
        <dbReference type="ARBA" id="ARBA00022500"/>
    </source>
</evidence>
<dbReference type="PANTHER" id="PTHR32089:SF117">
    <property type="entry name" value="METHYL ACCEPTING SENSORY TRANSDUCER WITH CACHE_1 SMALL MOLECULE BINDING DOMAIN"/>
    <property type="match status" value="1"/>
</dbReference>
<dbReference type="CDD" id="cd06225">
    <property type="entry name" value="HAMP"/>
    <property type="match status" value="1"/>
</dbReference>
<dbReference type="Gene3D" id="1.10.287.950">
    <property type="entry name" value="Methyl-accepting chemotaxis protein"/>
    <property type="match status" value="1"/>
</dbReference>
<sequence length="621" mass="66925">MGNLSIKQRLILTILILLAVLSGVQAWFQARTLSEETRLDIAGDAKQLSQAATDQVSLWFDSKLAIARGMSSDPNSSGFVSDLVQAKQSGDFIYFYFGSSQGKMTMHDPNETLPDGYDPRTRPWYKGAQANGSFVSDPYVDATSGQMVISVAQRVSGGVYAGDLGLDVVTQRVLNLASEQVYPVIVDQQGLVIVHSDNNLVLKKATELSSELSASFIEKTANTGEMSDLNVSGKDSFVSITPIDGTDWYLMFVYDKKIALAPVQAMVQSSVIFAVILFIIIAVVMLKVISAMLKPIEVLGDAIHELSSGDGDLTKRINLERSDEIGTLAAGIDSFIDQLHALMKDIAQDADRLQQAAALTNSSTSESNLQIERQQAEVTQVATAVNEMAATANEVANNAEQTAEAARESADSCEQGKVLIGRNQQQVNSLAGQLDGAAETVQELERNTQEISDILSTIQGIAEQTNLLALNAAIEAARAGEQGRGFAVVADEVRNLSQRTQSSTEEIKAMLERLQGNTHSTVQTMDESQQLVRISVEEATKAAEMLENITNSITHISDMATQISSAAEEQRAVTEEVGRNTQGIQDASLELAEQAAGSSQRATELDEIADKLHKEVGAFKI</sequence>
<dbReference type="Proteomes" id="UP001310248">
    <property type="component" value="Unassembled WGS sequence"/>
</dbReference>
<keyword evidence="5 11" id="KW-1133">Transmembrane helix</keyword>
<feature type="transmembrane region" description="Helical" evidence="11">
    <location>
        <begin position="265"/>
        <end position="286"/>
    </location>
</feature>
<dbReference type="CDD" id="cd12913">
    <property type="entry name" value="PDC1_MCP_like"/>
    <property type="match status" value="1"/>
</dbReference>
<dbReference type="SMART" id="SM00283">
    <property type="entry name" value="MA"/>
    <property type="match status" value="1"/>
</dbReference>
<accession>A0ABU7G0N3</accession>
<dbReference type="InterPro" id="IPR033479">
    <property type="entry name" value="dCache_1"/>
</dbReference>